<evidence type="ECO:0000313" key="14">
    <source>
        <dbReference type="Proteomes" id="UP000663855"/>
    </source>
</evidence>
<organism evidence="4 14">
    <name type="scientific">Rotaria magnacalcarata</name>
    <dbReference type="NCBI Taxonomy" id="392030"/>
    <lineage>
        <taxon>Eukaryota</taxon>
        <taxon>Metazoa</taxon>
        <taxon>Spiralia</taxon>
        <taxon>Gnathifera</taxon>
        <taxon>Rotifera</taxon>
        <taxon>Eurotatoria</taxon>
        <taxon>Bdelloidea</taxon>
        <taxon>Philodinida</taxon>
        <taxon>Philodinidae</taxon>
        <taxon>Rotaria</taxon>
    </lineage>
</organism>
<dbReference type="EMBL" id="CAJNOW010016825">
    <property type="protein sequence ID" value="CAF1652572.1"/>
    <property type="molecule type" value="Genomic_DNA"/>
</dbReference>
<dbReference type="Gene3D" id="2.70.220.10">
    <property type="entry name" value="Ganglioside GM2 activator"/>
    <property type="match status" value="1"/>
</dbReference>
<dbReference type="InterPro" id="IPR003172">
    <property type="entry name" value="ML_dom"/>
</dbReference>
<keyword evidence="15" id="KW-1185">Reference proteome</keyword>
<evidence type="ECO:0000313" key="13">
    <source>
        <dbReference type="EMBL" id="CAF3939240.1"/>
    </source>
</evidence>
<protein>
    <recommendedName>
        <fullName evidence="3">MD-2-related lipid-recognition domain-containing protein</fullName>
    </recommendedName>
</protein>
<dbReference type="EMBL" id="CAJOBH010003134">
    <property type="protein sequence ID" value="CAF3939240.1"/>
    <property type="molecule type" value="Genomic_DNA"/>
</dbReference>
<dbReference type="EMBL" id="CAJNRE010000131">
    <property type="protein sequence ID" value="CAF1920683.1"/>
    <property type="molecule type" value="Genomic_DNA"/>
</dbReference>
<dbReference type="InterPro" id="IPR036846">
    <property type="entry name" value="GM2-AP_sf"/>
</dbReference>
<feature type="signal peptide" evidence="2">
    <location>
        <begin position="1"/>
        <end position="24"/>
    </location>
</feature>
<evidence type="ECO:0000313" key="9">
    <source>
        <dbReference type="EMBL" id="CAF3808677.1"/>
    </source>
</evidence>
<dbReference type="PANTHER" id="PTHR17357:SF0">
    <property type="entry name" value="GANGLIOSIDE GM2 ACTIVATOR"/>
    <property type="match status" value="1"/>
</dbReference>
<dbReference type="GO" id="GO:0005319">
    <property type="term" value="F:lipid transporter activity"/>
    <property type="evidence" value="ECO:0007669"/>
    <property type="project" value="TreeGrafter"/>
</dbReference>
<dbReference type="Proteomes" id="UP000663855">
    <property type="component" value="Unassembled WGS sequence"/>
</dbReference>
<evidence type="ECO:0000313" key="12">
    <source>
        <dbReference type="EMBL" id="CAF3927519.1"/>
    </source>
</evidence>
<dbReference type="GO" id="GO:0006689">
    <property type="term" value="P:ganglioside catabolic process"/>
    <property type="evidence" value="ECO:0007669"/>
    <property type="project" value="InterPro"/>
</dbReference>
<dbReference type="EMBL" id="CAJNRF010004453">
    <property type="protein sequence ID" value="CAF2059872.1"/>
    <property type="molecule type" value="Genomic_DNA"/>
</dbReference>
<evidence type="ECO:0000313" key="6">
    <source>
        <dbReference type="EMBL" id="CAF1920683.1"/>
    </source>
</evidence>
<dbReference type="Proteomes" id="UP000663842">
    <property type="component" value="Unassembled WGS sequence"/>
</dbReference>
<dbReference type="InterPro" id="IPR028996">
    <property type="entry name" value="GM2-AP"/>
</dbReference>
<sequence>MAFRIYLHCIYITILFLSISNINGFEEVARSNLLKKLKNVGFSWANCGPNTDPIQLKSLSIAPDPIVIPGNVTFSIGVGVTSTLPTDISISVNMEKKVAGLYIKIPCIDNIGSCNYGNLCEAWAEVCPKYFSKFGLPCNCPIPAGAYSIPTTVEYIKGSLPPEILGDFRISGDLRSSSDHLGCIQIMVSLK</sequence>
<dbReference type="SMART" id="SM00737">
    <property type="entry name" value="ML"/>
    <property type="match status" value="1"/>
</dbReference>
<dbReference type="Proteomes" id="UP000663887">
    <property type="component" value="Unassembled WGS sequence"/>
</dbReference>
<dbReference type="EMBL" id="CAJOBJ010001664">
    <property type="protein sequence ID" value="CAF3890289.1"/>
    <property type="molecule type" value="Genomic_DNA"/>
</dbReference>
<name>A0A814VP45_9BILA</name>
<evidence type="ECO:0000313" key="5">
    <source>
        <dbReference type="EMBL" id="CAF1652572.1"/>
    </source>
</evidence>
<dbReference type="EMBL" id="CAJNRG010017940">
    <property type="protein sequence ID" value="CAF2243170.1"/>
    <property type="molecule type" value="Genomic_DNA"/>
</dbReference>
<evidence type="ECO:0000313" key="10">
    <source>
        <dbReference type="EMBL" id="CAF3816484.1"/>
    </source>
</evidence>
<dbReference type="Proteomes" id="UP000663824">
    <property type="component" value="Unassembled WGS sequence"/>
</dbReference>
<dbReference type="GO" id="GO:0009898">
    <property type="term" value="C:cytoplasmic side of plasma membrane"/>
    <property type="evidence" value="ECO:0007669"/>
    <property type="project" value="TreeGrafter"/>
</dbReference>
<dbReference type="Proteomes" id="UP000676336">
    <property type="component" value="Unassembled WGS sequence"/>
</dbReference>
<feature type="chain" id="PRO_5035602969" description="MD-2-related lipid-recognition domain-containing protein" evidence="2">
    <location>
        <begin position="25"/>
        <end position="191"/>
    </location>
</feature>
<dbReference type="AlphaFoldDB" id="A0A814VP45"/>
<evidence type="ECO:0000256" key="1">
    <source>
        <dbReference type="ARBA" id="ARBA00022729"/>
    </source>
</evidence>
<comment type="caution">
    <text evidence="4">The sequence shown here is derived from an EMBL/GenBank/DDBJ whole genome shotgun (WGS) entry which is preliminary data.</text>
</comment>
<dbReference type="PANTHER" id="PTHR17357">
    <property type="entry name" value="GM2 GANGLIOSIDE ACTIVATOR PROTEIN"/>
    <property type="match status" value="1"/>
</dbReference>
<evidence type="ECO:0000313" key="7">
    <source>
        <dbReference type="EMBL" id="CAF2059872.1"/>
    </source>
</evidence>
<dbReference type="Proteomes" id="UP000681967">
    <property type="component" value="Unassembled WGS sequence"/>
</dbReference>
<accession>A0A814VP45</accession>
<keyword evidence="1 2" id="KW-0732">Signal</keyword>
<dbReference type="EMBL" id="CAJOBI010002407">
    <property type="protein sequence ID" value="CAF3927519.1"/>
    <property type="molecule type" value="Genomic_DNA"/>
</dbReference>
<dbReference type="Proteomes" id="UP000663866">
    <property type="component" value="Unassembled WGS sequence"/>
</dbReference>
<gene>
    <name evidence="13" type="ORF">BYL167_LOCUS10425</name>
    <name evidence="4" type="ORF">CJN711_LOCUS11454</name>
    <name evidence="11" type="ORF">GIL414_LOCUS6010</name>
    <name evidence="5" type="ORF">KQP761_LOCUS30270</name>
    <name evidence="6" type="ORF">MBJ925_LOCUS1981</name>
    <name evidence="9" type="ORF">OVN521_LOCUS4312</name>
    <name evidence="12" type="ORF">SMN809_LOCUS8008</name>
    <name evidence="10" type="ORF">UXM345_LOCUS5704</name>
    <name evidence="7" type="ORF">WKI299_LOCUS11906</name>
    <name evidence="8" type="ORF">XDN619_LOCUS34919</name>
</gene>
<evidence type="ECO:0000313" key="4">
    <source>
        <dbReference type="EMBL" id="CAF1189873.1"/>
    </source>
</evidence>
<evidence type="ECO:0000256" key="2">
    <source>
        <dbReference type="SAM" id="SignalP"/>
    </source>
</evidence>
<dbReference type="Pfam" id="PF02221">
    <property type="entry name" value="E1_DerP2_DerF2"/>
    <property type="match status" value="1"/>
</dbReference>
<dbReference type="SUPFAM" id="SSF63707">
    <property type="entry name" value="Ganglioside M2 (gm2) activator"/>
    <property type="match status" value="1"/>
</dbReference>
<dbReference type="EMBL" id="CAJOBF010000430">
    <property type="protein sequence ID" value="CAF3816484.1"/>
    <property type="molecule type" value="Genomic_DNA"/>
</dbReference>
<evidence type="ECO:0000313" key="8">
    <source>
        <dbReference type="EMBL" id="CAF2243170.1"/>
    </source>
</evidence>
<dbReference type="Proteomes" id="UP000663856">
    <property type="component" value="Unassembled WGS sequence"/>
</dbReference>
<evidence type="ECO:0000313" key="11">
    <source>
        <dbReference type="EMBL" id="CAF3890289.1"/>
    </source>
</evidence>
<feature type="domain" description="MD-2-related lipid-recognition" evidence="3">
    <location>
        <begin position="44"/>
        <end position="188"/>
    </location>
</feature>
<proteinExistence type="predicted"/>
<reference evidence="4" key="1">
    <citation type="submission" date="2021-02" db="EMBL/GenBank/DDBJ databases">
        <authorList>
            <person name="Nowell W R."/>
        </authorList>
    </citation>
    <scope>NUCLEOTIDE SEQUENCE</scope>
</reference>
<dbReference type="Proteomes" id="UP000663834">
    <property type="component" value="Unassembled WGS sequence"/>
</dbReference>
<dbReference type="EMBL" id="CAJNOV010004871">
    <property type="protein sequence ID" value="CAF1189873.1"/>
    <property type="molecule type" value="Genomic_DNA"/>
</dbReference>
<evidence type="ECO:0000259" key="3">
    <source>
        <dbReference type="SMART" id="SM00737"/>
    </source>
</evidence>
<dbReference type="Proteomes" id="UP000681720">
    <property type="component" value="Unassembled WGS sequence"/>
</dbReference>
<dbReference type="GO" id="GO:0008047">
    <property type="term" value="F:enzyme activator activity"/>
    <property type="evidence" value="ECO:0007669"/>
    <property type="project" value="InterPro"/>
</dbReference>
<evidence type="ECO:0000313" key="15">
    <source>
        <dbReference type="Proteomes" id="UP000663866"/>
    </source>
</evidence>
<dbReference type="EMBL" id="CAJOBG010000396">
    <property type="protein sequence ID" value="CAF3808677.1"/>
    <property type="molecule type" value="Genomic_DNA"/>
</dbReference>
<dbReference type="OrthoDB" id="6409159at2759"/>